<organism evidence="1 2">
    <name type="scientific">Pediococcus damnosus</name>
    <dbReference type="NCBI Taxonomy" id="51663"/>
    <lineage>
        <taxon>Bacteria</taxon>
        <taxon>Bacillati</taxon>
        <taxon>Bacillota</taxon>
        <taxon>Bacilli</taxon>
        <taxon>Lactobacillales</taxon>
        <taxon>Lactobacillaceae</taxon>
        <taxon>Pediococcus</taxon>
    </lineage>
</organism>
<gene>
    <name evidence="1" type="ORF">ADU70_0012</name>
</gene>
<sequence>MLFRGNFIISAGKGYSAIANAAYRSGEKLFDNQEGRHYLVFDQENRFSNGIEHCYYFRNAANGDS</sequence>
<evidence type="ECO:0000313" key="1">
    <source>
        <dbReference type="EMBL" id="AMV63942.1"/>
    </source>
</evidence>
<proteinExistence type="predicted"/>
<name>A0AAC9FK53_9LACO</name>
<dbReference type="Gene3D" id="3.30.930.30">
    <property type="match status" value="1"/>
</dbReference>
<keyword evidence="1" id="KW-0614">Plasmid</keyword>
<dbReference type="EMBL" id="CP012281">
    <property type="protein sequence ID" value="AMV63942.1"/>
    <property type="molecule type" value="Genomic_DNA"/>
</dbReference>
<reference evidence="1 2" key="1">
    <citation type="journal article" date="2016" name="PLoS ONE">
        <title>The Identification of Novel Diagnostic Marker Genes for the Detection of Beer Spoiling Pediococcus damnosus Strains Using the BlAst Diagnostic Gene findEr.</title>
        <authorList>
            <person name="Behr J."/>
            <person name="Geissler A.J."/>
            <person name="Schmid J."/>
            <person name="Zehe A."/>
            <person name="Vogel R.F."/>
        </authorList>
    </citation>
    <scope>NUCLEOTIDE SEQUENCE [LARGE SCALE GENOMIC DNA]</scope>
    <source>
        <strain evidence="1 2">TMW 2.1533</strain>
    </source>
</reference>
<evidence type="ECO:0000313" key="2">
    <source>
        <dbReference type="Proteomes" id="UP000076405"/>
    </source>
</evidence>
<protein>
    <recommendedName>
        <fullName evidence="3">Nickase</fullName>
    </recommendedName>
</protein>
<evidence type="ECO:0008006" key="3">
    <source>
        <dbReference type="Google" id="ProtNLM"/>
    </source>
</evidence>
<geneLocation type="plasmid" evidence="2">
    <name>pl21533-6</name>
</geneLocation>
<dbReference type="AlphaFoldDB" id="A0AAC9FK53"/>
<accession>A0AAC9FK53</accession>
<dbReference type="Proteomes" id="UP000076405">
    <property type="component" value="Plasmid pL21533-6"/>
</dbReference>